<feature type="transmembrane region" description="Helical" evidence="1">
    <location>
        <begin position="287"/>
        <end position="308"/>
    </location>
</feature>
<feature type="transmembrane region" description="Helical" evidence="1">
    <location>
        <begin position="314"/>
        <end position="333"/>
    </location>
</feature>
<feature type="transmembrane region" description="Helical" evidence="1">
    <location>
        <begin position="411"/>
        <end position="429"/>
    </location>
</feature>
<feature type="transmembrane region" description="Helical" evidence="1">
    <location>
        <begin position="569"/>
        <end position="594"/>
    </location>
</feature>
<feature type="transmembrane region" description="Helical" evidence="1">
    <location>
        <begin position="260"/>
        <end position="280"/>
    </location>
</feature>
<protein>
    <submittedName>
        <fullName evidence="2">Uncharacterized protein</fullName>
    </submittedName>
</protein>
<feature type="transmembrane region" description="Helical" evidence="1">
    <location>
        <begin position="67"/>
        <end position="89"/>
    </location>
</feature>
<dbReference type="Proteomes" id="UP000240739">
    <property type="component" value="Unassembled WGS sequence"/>
</dbReference>
<proteinExistence type="predicted"/>
<keyword evidence="3" id="KW-1185">Reference proteome</keyword>
<feature type="transmembrane region" description="Helical" evidence="1">
    <location>
        <begin position="340"/>
        <end position="359"/>
    </location>
</feature>
<feature type="transmembrane region" description="Helical" evidence="1">
    <location>
        <begin position="25"/>
        <end position="46"/>
    </location>
</feature>
<accession>A0A2T4UKL7</accession>
<comment type="caution">
    <text evidence="2">The sequence shown here is derived from an EMBL/GenBank/DDBJ whole genome shotgun (WGS) entry which is preliminary data.</text>
</comment>
<feature type="transmembrane region" description="Helical" evidence="1">
    <location>
        <begin position="192"/>
        <end position="210"/>
    </location>
</feature>
<keyword evidence="1" id="KW-0812">Transmembrane</keyword>
<gene>
    <name evidence="2" type="ORF">C7Y72_08950</name>
</gene>
<organism evidence="2 3">
    <name type="scientific">Paraconexibacter algicola</name>
    <dbReference type="NCBI Taxonomy" id="2133960"/>
    <lineage>
        <taxon>Bacteria</taxon>
        <taxon>Bacillati</taxon>
        <taxon>Actinomycetota</taxon>
        <taxon>Thermoleophilia</taxon>
        <taxon>Solirubrobacterales</taxon>
        <taxon>Paraconexibacteraceae</taxon>
        <taxon>Paraconexibacter</taxon>
    </lineage>
</organism>
<sequence length="632" mass="66151">MTPLLAQADPAIAEKPAGGAPIADILIVGGGISLTTFALLGLILAYRRGGAPRFRAFETRVERAVGLPGWAAIPGLGAILGSLLTIWGATWDIGLHIDVGRDEGPLGTAAHYPLLFGLIGMFLMGVLSVGMAPRRPSASSSVAFRVRGVGTVPAAAALLAGGSAFALLGFPLDDLWHRIFGQDVTLWGPTHTMFIGGVLAAGTGAALLLAEGARAAGRDPFGAKGLLRRPIAGLIASIFLYLWTASLAEFNWGVPQYREIWMPMILAFGGAHTMVLARILGGRGGTFGALAVWMPMQVAMTLAIGGPLDTTMPAMPLFVAEALIIEAVAWRGLRGSPLRFGLVAGAGVGTIGLAANYAWTQVAYPVAWEPALLTEAIPVALLAGLAGGALGALMGQALTGTLPAGPRPLRTALAAAALALGLCVNAAIVQTPQGETAEVRIANVREAVAPGGDRTQVANVTVRLSDPEVAQDGNWAYILGWQGNGRYAEPLVRQADGTLRSSRPVPIGGTWKSFVRFHKGRTMISAPIRMPADPALDFAGFAAEPVATRTMIRDTKLLQIERREDGPTWAWMPALLLVLAMDVSLLVLMAWICVRLGRMRGQAPTVQAPPGFLIEGADRVIREVEKRVPVGV</sequence>
<feature type="transmembrane region" description="Helical" evidence="1">
    <location>
        <begin position="109"/>
        <end position="131"/>
    </location>
</feature>
<evidence type="ECO:0000256" key="1">
    <source>
        <dbReference type="SAM" id="Phobius"/>
    </source>
</evidence>
<evidence type="ECO:0000313" key="3">
    <source>
        <dbReference type="Proteomes" id="UP000240739"/>
    </source>
</evidence>
<keyword evidence="1" id="KW-0472">Membrane</keyword>
<feature type="transmembrane region" description="Helical" evidence="1">
    <location>
        <begin position="231"/>
        <end position="248"/>
    </location>
</feature>
<name>A0A2T4UKL7_9ACTN</name>
<feature type="transmembrane region" description="Helical" evidence="1">
    <location>
        <begin position="379"/>
        <end position="399"/>
    </location>
</feature>
<dbReference type="RefSeq" id="WP_107568414.1">
    <property type="nucleotide sequence ID" value="NZ_PYYB01000001.1"/>
</dbReference>
<dbReference type="AlphaFoldDB" id="A0A2T4UKL7"/>
<reference evidence="2 3" key="1">
    <citation type="submission" date="2018-03" db="EMBL/GenBank/DDBJ databases">
        <title>Aquarubrobacter algicola gen. nov., sp. nov., a novel actinobacterium isolated from shallow eutrophic lake during the end of cyanobacterial harmful algal blooms.</title>
        <authorList>
            <person name="Chun S.J."/>
        </authorList>
    </citation>
    <scope>NUCLEOTIDE SEQUENCE [LARGE SCALE GENOMIC DNA]</scope>
    <source>
        <strain evidence="2 3">Seoho-28</strain>
    </source>
</reference>
<dbReference type="EMBL" id="PYYB01000001">
    <property type="protein sequence ID" value="PTL59770.1"/>
    <property type="molecule type" value="Genomic_DNA"/>
</dbReference>
<evidence type="ECO:0000313" key="2">
    <source>
        <dbReference type="EMBL" id="PTL59770.1"/>
    </source>
</evidence>
<keyword evidence="1" id="KW-1133">Transmembrane helix</keyword>
<dbReference type="OrthoDB" id="3328774at2"/>
<feature type="transmembrane region" description="Helical" evidence="1">
    <location>
        <begin position="152"/>
        <end position="172"/>
    </location>
</feature>